<dbReference type="GO" id="GO:0000981">
    <property type="term" value="F:DNA-binding transcription factor activity, RNA polymerase II-specific"/>
    <property type="evidence" value="ECO:0007669"/>
    <property type="project" value="TreeGrafter"/>
</dbReference>
<keyword evidence="4 8" id="KW-0863">Zinc-finger</keyword>
<dbReference type="InterPro" id="IPR036236">
    <property type="entry name" value="Znf_C2H2_sf"/>
</dbReference>
<reference evidence="12" key="2">
    <citation type="journal article" date="2016" name="Sci. Rep.">
        <title>Dictyocaulus viviparus genome, variome and transcriptome elucidate lungworm biology and support future intervention.</title>
        <authorList>
            <person name="McNulty S.N."/>
            <person name="Strube C."/>
            <person name="Rosa B.A."/>
            <person name="Martin J.C."/>
            <person name="Tyagi R."/>
            <person name="Choi Y.J."/>
            <person name="Wang Q."/>
            <person name="Hallsworth Pepin K."/>
            <person name="Zhang X."/>
            <person name="Ozersky P."/>
            <person name="Wilson R.K."/>
            <person name="Sternberg P.W."/>
            <person name="Gasser R.B."/>
            <person name="Mitreva M."/>
        </authorList>
    </citation>
    <scope>NUCLEOTIDE SEQUENCE [LARGE SCALE GENOMIC DNA]</scope>
    <source>
        <strain evidence="12">HannoverDv2000</strain>
    </source>
</reference>
<evidence type="ECO:0000313" key="12">
    <source>
        <dbReference type="Proteomes" id="UP000053766"/>
    </source>
</evidence>
<keyword evidence="6" id="KW-0238">DNA-binding</keyword>
<dbReference type="GO" id="GO:0008270">
    <property type="term" value="F:zinc ion binding"/>
    <property type="evidence" value="ECO:0007669"/>
    <property type="project" value="UniProtKB-KW"/>
</dbReference>
<protein>
    <submittedName>
        <fullName evidence="11">Zinc finger, C2H2 type</fullName>
    </submittedName>
</protein>
<evidence type="ECO:0000256" key="2">
    <source>
        <dbReference type="ARBA" id="ARBA00022723"/>
    </source>
</evidence>
<feature type="region of interest" description="Disordered" evidence="9">
    <location>
        <begin position="113"/>
        <end position="173"/>
    </location>
</feature>
<keyword evidence="7" id="KW-0539">Nucleus</keyword>
<evidence type="ECO:0000256" key="9">
    <source>
        <dbReference type="SAM" id="MobiDB-lite"/>
    </source>
</evidence>
<feature type="compositionally biased region" description="Low complexity" evidence="9">
    <location>
        <begin position="156"/>
        <end position="171"/>
    </location>
</feature>
<evidence type="ECO:0000256" key="5">
    <source>
        <dbReference type="ARBA" id="ARBA00022833"/>
    </source>
</evidence>
<gene>
    <name evidence="11" type="ORF">DICVIV_04215</name>
</gene>
<dbReference type="EMBL" id="KN716227">
    <property type="protein sequence ID" value="KJH49669.1"/>
    <property type="molecule type" value="Genomic_DNA"/>
</dbReference>
<name>A0A0D8Y0V8_DICVI</name>
<evidence type="ECO:0000256" key="3">
    <source>
        <dbReference type="ARBA" id="ARBA00022737"/>
    </source>
</evidence>
<feature type="compositionally biased region" description="Low complexity" evidence="9">
    <location>
        <begin position="137"/>
        <end position="148"/>
    </location>
</feature>
<evidence type="ECO:0000256" key="6">
    <source>
        <dbReference type="ARBA" id="ARBA00023125"/>
    </source>
</evidence>
<organism evidence="11 12">
    <name type="scientific">Dictyocaulus viviparus</name>
    <name type="common">Bovine lungworm</name>
    <dbReference type="NCBI Taxonomy" id="29172"/>
    <lineage>
        <taxon>Eukaryota</taxon>
        <taxon>Metazoa</taxon>
        <taxon>Ecdysozoa</taxon>
        <taxon>Nematoda</taxon>
        <taxon>Chromadorea</taxon>
        <taxon>Rhabditida</taxon>
        <taxon>Rhabditina</taxon>
        <taxon>Rhabditomorpha</taxon>
        <taxon>Strongyloidea</taxon>
        <taxon>Metastrongylidae</taxon>
        <taxon>Dictyocaulus</taxon>
    </lineage>
</organism>
<evidence type="ECO:0000256" key="8">
    <source>
        <dbReference type="PROSITE-ProRule" id="PRU00042"/>
    </source>
</evidence>
<dbReference type="Pfam" id="PF13894">
    <property type="entry name" value="zf-C2H2_4"/>
    <property type="match status" value="1"/>
</dbReference>
<dbReference type="GO" id="GO:0000978">
    <property type="term" value="F:RNA polymerase II cis-regulatory region sequence-specific DNA binding"/>
    <property type="evidence" value="ECO:0007669"/>
    <property type="project" value="TreeGrafter"/>
</dbReference>
<dbReference type="PROSITE" id="PS00028">
    <property type="entry name" value="ZINC_FINGER_C2H2_1"/>
    <property type="match status" value="3"/>
</dbReference>
<dbReference type="FunFam" id="3.30.160.60:FF:001465">
    <property type="entry name" value="Zinc finger protein 560"/>
    <property type="match status" value="1"/>
</dbReference>
<proteinExistence type="predicted"/>
<dbReference type="AlphaFoldDB" id="A0A0D8Y0V8"/>
<evidence type="ECO:0000256" key="1">
    <source>
        <dbReference type="ARBA" id="ARBA00004123"/>
    </source>
</evidence>
<evidence type="ECO:0000256" key="4">
    <source>
        <dbReference type="ARBA" id="ARBA00022771"/>
    </source>
</evidence>
<dbReference type="GO" id="GO:0031519">
    <property type="term" value="C:PcG protein complex"/>
    <property type="evidence" value="ECO:0007669"/>
    <property type="project" value="TreeGrafter"/>
</dbReference>
<dbReference type="PANTHER" id="PTHR14003:SF19">
    <property type="entry name" value="YY2 TRANSCRIPTION FACTOR"/>
    <property type="match status" value="1"/>
</dbReference>
<keyword evidence="12" id="KW-1185">Reference proteome</keyword>
<feature type="domain" description="C2H2-type" evidence="10">
    <location>
        <begin position="337"/>
        <end position="365"/>
    </location>
</feature>
<evidence type="ECO:0000259" key="10">
    <source>
        <dbReference type="PROSITE" id="PS50157"/>
    </source>
</evidence>
<dbReference type="GO" id="GO:0005667">
    <property type="term" value="C:transcription regulator complex"/>
    <property type="evidence" value="ECO:0007669"/>
    <property type="project" value="TreeGrafter"/>
</dbReference>
<dbReference type="GO" id="GO:0000122">
    <property type="term" value="P:negative regulation of transcription by RNA polymerase II"/>
    <property type="evidence" value="ECO:0007669"/>
    <property type="project" value="UniProtKB-ARBA"/>
</dbReference>
<feature type="compositionally biased region" description="Basic and acidic residues" evidence="9">
    <location>
        <begin position="115"/>
        <end position="130"/>
    </location>
</feature>
<keyword evidence="2" id="KW-0479">Metal-binding</keyword>
<dbReference type="PANTHER" id="PTHR14003">
    <property type="entry name" value="TRANSCRIPTIONAL REPRESSOR PROTEIN YY"/>
    <property type="match status" value="1"/>
</dbReference>
<comment type="subcellular location">
    <subcellularLocation>
        <location evidence="1">Nucleus</location>
    </subcellularLocation>
</comment>
<dbReference type="OrthoDB" id="5862433at2759"/>
<accession>A0A0D8Y0V8</accession>
<dbReference type="STRING" id="29172.A0A0D8Y0V8"/>
<sequence>MYSPDLYSPGDIVSILSSHEMEPNGIIVAGEKVIYNSSVKKNPVFNLVTRDYMVIKTDNETRNDGALSDRVDIKVAVMRKIKADDLSSSLWFPKKVVIMTDNRRFETTAWTHCSNSRDDSLCSDEPHSSAEHNTITSSNMDSDPSLSSINASSWYSPQNPTLPSTSSPSTTECFRLSPLTNEVSINTLSLANRSSPLNIANNDEEGDKHTNNEERFGIEVRRFNIPVNVYSRNSRHLSSSCSATTVSNGYPCFVEGCTSILRNRTALRKHAKVHAERTHSCEQCGRRFAEKTKLNRHMLTHTGEKAFKCERSGCSKTFSLESNLKSHMKTHTGEKPYSCQFCDHAFSHPYNLRVHISRRHKDKNTS</sequence>
<feature type="domain" description="C2H2-type" evidence="10">
    <location>
        <begin position="307"/>
        <end position="336"/>
    </location>
</feature>
<feature type="domain" description="C2H2-type" evidence="10">
    <location>
        <begin position="279"/>
        <end position="306"/>
    </location>
</feature>
<dbReference type="Pfam" id="PF00096">
    <property type="entry name" value="zf-C2H2"/>
    <property type="match status" value="2"/>
</dbReference>
<dbReference type="SUPFAM" id="SSF57667">
    <property type="entry name" value="beta-beta-alpha zinc fingers"/>
    <property type="match status" value="1"/>
</dbReference>
<keyword evidence="3" id="KW-0677">Repeat</keyword>
<dbReference type="InterPro" id="IPR013087">
    <property type="entry name" value="Znf_C2H2_type"/>
</dbReference>
<dbReference type="PROSITE" id="PS50157">
    <property type="entry name" value="ZINC_FINGER_C2H2_2"/>
    <property type="match status" value="3"/>
</dbReference>
<dbReference type="Gene3D" id="3.30.160.60">
    <property type="entry name" value="Classic Zinc Finger"/>
    <property type="match status" value="3"/>
</dbReference>
<dbReference type="SMART" id="SM00355">
    <property type="entry name" value="ZnF_C2H2"/>
    <property type="match status" value="4"/>
</dbReference>
<evidence type="ECO:0000256" key="7">
    <source>
        <dbReference type="ARBA" id="ARBA00023242"/>
    </source>
</evidence>
<reference evidence="11 12" key="1">
    <citation type="submission" date="2013-11" db="EMBL/GenBank/DDBJ databases">
        <title>Draft genome of the bovine lungworm Dictyocaulus viviparus.</title>
        <authorList>
            <person name="Mitreva M."/>
        </authorList>
    </citation>
    <scope>NUCLEOTIDE SEQUENCE [LARGE SCALE GENOMIC DNA]</scope>
    <source>
        <strain evidence="11 12">HannoverDv2000</strain>
    </source>
</reference>
<dbReference type="FunFam" id="3.30.160.60:FF:001384">
    <property type="entry name" value="Zinc finger protein"/>
    <property type="match status" value="1"/>
</dbReference>
<dbReference type="GO" id="GO:0000785">
    <property type="term" value="C:chromatin"/>
    <property type="evidence" value="ECO:0007669"/>
    <property type="project" value="TreeGrafter"/>
</dbReference>
<keyword evidence="5" id="KW-0862">Zinc</keyword>
<evidence type="ECO:0000313" key="11">
    <source>
        <dbReference type="EMBL" id="KJH49669.1"/>
    </source>
</evidence>
<dbReference type="FunFam" id="3.30.160.60:FF:001004">
    <property type="entry name" value="Zinc finger protein 426"/>
    <property type="match status" value="1"/>
</dbReference>
<dbReference type="Proteomes" id="UP000053766">
    <property type="component" value="Unassembled WGS sequence"/>
</dbReference>